<organism evidence="4 5">
    <name type="scientific">Flaviflexus ciconiae</name>
    <dbReference type="NCBI Taxonomy" id="2496867"/>
    <lineage>
        <taxon>Bacteria</taxon>
        <taxon>Bacillati</taxon>
        <taxon>Actinomycetota</taxon>
        <taxon>Actinomycetes</taxon>
        <taxon>Actinomycetales</taxon>
        <taxon>Actinomycetaceae</taxon>
        <taxon>Flaviflexus</taxon>
    </lineage>
</organism>
<dbReference type="AlphaFoldDB" id="A0A3S9Q0S1"/>
<evidence type="ECO:0000256" key="2">
    <source>
        <dbReference type="ARBA" id="ARBA00023315"/>
    </source>
</evidence>
<dbReference type="GO" id="GO:0006654">
    <property type="term" value="P:phosphatidic acid biosynthetic process"/>
    <property type="evidence" value="ECO:0007669"/>
    <property type="project" value="TreeGrafter"/>
</dbReference>
<name>A0A3S9Q0S1_9ACTO</name>
<accession>A0A3S9Q0S1</accession>
<keyword evidence="1 4" id="KW-0808">Transferase</keyword>
<proteinExistence type="predicted"/>
<evidence type="ECO:0000256" key="1">
    <source>
        <dbReference type="ARBA" id="ARBA00022679"/>
    </source>
</evidence>
<protein>
    <submittedName>
        <fullName evidence="4">Acyltransferase</fullName>
    </submittedName>
</protein>
<dbReference type="PANTHER" id="PTHR10434:SF9">
    <property type="entry name" value="PHOSPHOLIPID_GLYCEROL ACYLTRANSFERASE DOMAIN-CONTAINING PROTEIN"/>
    <property type="match status" value="1"/>
</dbReference>
<dbReference type="PANTHER" id="PTHR10434">
    <property type="entry name" value="1-ACYL-SN-GLYCEROL-3-PHOSPHATE ACYLTRANSFERASE"/>
    <property type="match status" value="1"/>
</dbReference>
<evidence type="ECO:0000313" key="5">
    <source>
        <dbReference type="Proteomes" id="UP000280344"/>
    </source>
</evidence>
<dbReference type="GO" id="GO:0003841">
    <property type="term" value="F:1-acylglycerol-3-phosphate O-acyltransferase activity"/>
    <property type="evidence" value="ECO:0007669"/>
    <property type="project" value="TreeGrafter"/>
</dbReference>
<sequence>MANALIAVTPKWKPSIEPWPNKSIIIGAPHTSNFDALLMVLIMWRAEREFNFLVKDEVMKVPVLKSIVRWLGGIPVNRRKSTGLTHGISQVAQQADTFTLCITPKGTRSKQDFWKSGFYRIAYENKLPITFGFVDSVSKTFGTGPTFEPTWDITKDMEVIRAFYADMLGFKPDQTSTPRLRAEDDAEAAAYLLRPVDDGPVS</sequence>
<reference evidence="4 5" key="1">
    <citation type="submission" date="2018-12" db="EMBL/GenBank/DDBJ databases">
        <title>Complete genome sequence of Flaviflexus sp. H23T48.</title>
        <authorList>
            <person name="Bae J.-W."/>
            <person name="Lee J.-Y."/>
        </authorList>
    </citation>
    <scope>NUCLEOTIDE SEQUENCE [LARGE SCALE GENOMIC DNA]</scope>
    <source>
        <strain evidence="4 5">H23T48</strain>
    </source>
</reference>
<dbReference type="KEGG" id="flh:EJ997_09670"/>
<dbReference type="EMBL" id="CP034593">
    <property type="protein sequence ID" value="AZQ78233.1"/>
    <property type="molecule type" value="Genomic_DNA"/>
</dbReference>
<feature type="domain" description="Phospholipid/glycerol acyltransferase" evidence="3">
    <location>
        <begin position="24"/>
        <end position="134"/>
    </location>
</feature>
<dbReference type="InterPro" id="IPR002123">
    <property type="entry name" value="Plipid/glycerol_acylTrfase"/>
</dbReference>
<dbReference type="OrthoDB" id="9796839at2"/>
<keyword evidence="2 4" id="KW-0012">Acyltransferase</keyword>
<dbReference type="SMART" id="SM00563">
    <property type="entry name" value="PlsC"/>
    <property type="match status" value="1"/>
</dbReference>
<gene>
    <name evidence="4" type="ORF">EJ997_09670</name>
</gene>
<dbReference type="SUPFAM" id="SSF69593">
    <property type="entry name" value="Glycerol-3-phosphate (1)-acyltransferase"/>
    <property type="match status" value="1"/>
</dbReference>
<dbReference type="Pfam" id="PF01553">
    <property type="entry name" value="Acyltransferase"/>
    <property type="match status" value="1"/>
</dbReference>
<evidence type="ECO:0000259" key="3">
    <source>
        <dbReference type="SMART" id="SM00563"/>
    </source>
</evidence>
<keyword evidence="5" id="KW-1185">Reference proteome</keyword>
<evidence type="ECO:0000313" key="4">
    <source>
        <dbReference type="EMBL" id="AZQ78233.1"/>
    </source>
</evidence>
<dbReference type="Proteomes" id="UP000280344">
    <property type="component" value="Chromosome"/>
</dbReference>